<evidence type="ECO:0000313" key="2">
    <source>
        <dbReference type="Proteomes" id="UP001460270"/>
    </source>
</evidence>
<name>A0AAW0NG28_9GOBI</name>
<evidence type="ECO:0000313" key="1">
    <source>
        <dbReference type="EMBL" id="KAK7891720.1"/>
    </source>
</evidence>
<sequence length="90" mass="9726">MKQEEILLLVAQGFFQTNPTKLLCVRVSEHEGNARTQLTSGYGADKHRSAFQEVGSGAKQRSVCLLGAQGGRRLGRGRAAEDLKGDRIVG</sequence>
<dbReference type="Proteomes" id="UP001460270">
    <property type="component" value="Unassembled WGS sequence"/>
</dbReference>
<organism evidence="1 2">
    <name type="scientific">Mugilogobius chulae</name>
    <name type="common">yellowstripe goby</name>
    <dbReference type="NCBI Taxonomy" id="88201"/>
    <lineage>
        <taxon>Eukaryota</taxon>
        <taxon>Metazoa</taxon>
        <taxon>Chordata</taxon>
        <taxon>Craniata</taxon>
        <taxon>Vertebrata</taxon>
        <taxon>Euteleostomi</taxon>
        <taxon>Actinopterygii</taxon>
        <taxon>Neopterygii</taxon>
        <taxon>Teleostei</taxon>
        <taxon>Neoteleostei</taxon>
        <taxon>Acanthomorphata</taxon>
        <taxon>Gobiaria</taxon>
        <taxon>Gobiiformes</taxon>
        <taxon>Gobioidei</taxon>
        <taxon>Gobiidae</taxon>
        <taxon>Gobionellinae</taxon>
        <taxon>Mugilogobius</taxon>
    </lineage>
</organism>
<reference evidence="2" key="1">
    <citation type="submission" date="2024-04" db="EMBL/GenBank/DDBJ databases">
        <title>Salinicola lusitanus LLJ914,a marine bacterium isolated from the Okinawa Trough.</title>
        <authorList>
            <person name="Li J."/>
        </authorList>
    </citation>
    <scope>NUCLEOTIDE SEQUENCE [LARGE SCALE GENOMIC DNA]</scope>
</reference>
<proteinExistence type="predicted"/>
<accession>A0AAW0NG28</accession>
<dbReference type="EMBL" id="JBBPFD010000017">
    <property type="protein sequence ID" value="KAK7891720.1"/>
    <property type="molecule type" value="Genomic_DNA"/>
</dbReference>
<comment type="caution">
    <text evidence="1">The sequence shown here is derived from an EMBL/GenBank/DDBJ whole genome shotgun (WGS) entry which is preliminary data.</text>
</comment>
<gene>
    <name evidence="1" type="ORF">WMY93_023683</name>
</gene>
<keyword evidence="2" id="KW-1185">Reference proteome</keyword>
<dbReference type="AlphaFoldDB" id="A0AAW0NG28"/>
<protein>
    <submittedName>
        <fullName evidence="1">Uncharacterized protein</fullName>
    </submittedName>
</protein>